<accession>A0A6G1CH28</accession>
<feature type="region of interest" description="Disordered" evidence="1">
    <location>
        <begin position="92"/>
        <end position="112"/>
    </location>
</feature>
<evidence type="ECO:0000256" key="1">
    <source>
        <dbReference type="SAM" id="MobiDB-lite"/>
    </source>
</evidence>
<dbReference type="AlphaFoldDB" id="A0A6G1CH28"/>
<reference evidence="2 3" key="1">
    <citation type="submission" date="2019-11" db="EMBL/GenBank/DDBJ databases">
        <title>Whole genome sequence of Oryza granulata.</title>
        <authorList>
            <person name="Li W."/>
        </authorList>
    </citation>
    <scope>NUCLEOTIDE SEQUENCE [LARGE SCALE GENOMIC DNA]</scope>
    <source>
        <strain evidence="3">cv. Menghai</strain>
        <tissue evidence="2">Leaf</tissue>
    </source>
</reference>
<name>A0A6G1CH28_9ORYZ</name>
<comment type="caution">
    <text evidence="2">The sequence shown here is derived from an EMBL/GenBank/DDBJ whole genome shotgun (WGS) entry which is preliminary data.</text>
</comment>
<evidence type="ECO:0000313" key="3">
    <source>
        <dbReference type="Proteomes" id="UP000479710"/>
    </source>
</evidence>
<dbReference type="EMBL" id="SPHZ02000009">
    <property type="protein sequence ID" value="KAF0899440.1"/>
    <property type="molecule type" value="Genomic_DNA"/>
</dbReference>
<sequence length="144" mass="15781">MATKLVHGCKVVTPRLHDASQLNSQHHLAPWQAAARCRFPSPARARVEQAPRGSPLRRRPRSHPAPPRSPPRDRPAATGVLPVKVYLDDDDDNFHGGALAPRPHQHQITTTRGKRIAAAKTRTATRGMAATTTTAFWRRATTAA</sequence>
<organism evidence="2 3">
    <name type="scientific">Oryza meyeriana var. granulata</name>
    <dbReference type="NCBI Taxonomy" id="110450"/>
    <lineage>
        <taxon>Eukaryota</taxon>
        <taxon>Viridiplantae</taxon>
        <taxon>Streptophyta</taxon>
        <taxon>Embryophyta</taxon>
        <taxon>Tracheophyta</taxon>
        <taxon>Spermatophyta</taxon>
        <taxon>Magnoliopsida</taxon>
        <taxon>Liliopsida</taxon>
        <taxon>Poales</taxon>
        <taxon>Poaceae</taxon>
        <taxon>BOP clade</taxon>
        <taxon>Oryzoideae</taxon>
        <taxon>Oryzeae</taxon>
        <taxon>Oryzinae</taxon>
        <taxon>Oryza</taxon>
        <taxon>Oryza meyeriana</taxon>
    </lineage>
</organism>
<feature type="region of interest" description="Disordered" evidence="1">
    <location>
        <begin position="41"/>
        <end position="80"/>
    </location>
</feature>
<keyword evidence="3" id="KW-1185">Reference proteome</keyword>
<proteinExistence type="predicted"/>
<gene>
    <name evidence="2" type="ORF">E2562_019943</name>
</gene>
<dbReference type="Proteomes" id="UP000479710">
    <property type="component" value="Unassembled WGS sequence"/>
</dbReference>
<evidence type="ECO:0000313" key="2">
    <source>
        <dbReference type="EMBL" id="KAF0899440.1"/>
    </source>
</evidence>
<protein>
    <submittedName>
        <fullName evidence="2">Uncharacterized protein</fullName>
    </submittedName>
</protein>